<dbReference type="Proteomes" id="UP000189935">
    <property type="component" value="Chromosome I"/>
</dbReference>
<feature type="region of interest" description="Disordered" evidence="1">
    <location>
        <begin position="27"/>
        <end position="57"/>
    </location>
</feature>
<dbReference type="AlphaFoldDB" id="A0A1M6JUK5"/>
<feature type="signal peptide" evidence="2">
    <location>
        <begin position="1"/>
        <end position="22"/>
    </location>
</feature>
<evidence type="ECO:0000313" key="4">
    <source>
        <dbReference type="Proteomes" id="UP000189935"/>
    </source>
</evidence>
<protein>
    <submittedName>
        <fullName evidence="3">Uncharacterized protein</fullName>
    </submittedName>
</protein>
<proteinExistence type="predicted"/>
<evidence type="ECO:0000256" key="2">
    <source>
        <dbReference type="SAM" id="SignalP"/>
    </source>
</evidence>
<sequence>MKCSTIALCLALVMTGPTVSRADDTVPLRAAGTGPAHPAAEGLGRGNSGASAQCEIH</sequence>
<dbReference type="EMBL" id="LT670844">
    <property type="protein sequence ID" value="SHJ50361.1"/>
    <property type="molecule type" value="Genomic_DNA"/>
</dbReference>
<organism evidence="3 4">
    <name type="scientific">Bradyrhizobium lablabi</name>
    <dbReference type="NCBI Taxonomy" id="722472"/>
    <lineage>
        <taxon>Bacteria</taxon>
        <taxon>Pseudomonadati</taxon>
        <taxon>Pseudomonadota</taxon>
        <taxon>Alphaproteobacteria</taxon>
        <taxon>Hyphomicrobiales</taxon>
        <taxon>Nitrobacteraceae</taxon>
        <taxon>Bradyrhizobium</taxon>
    </lineage>
</organism>
<evidence type="ECO:0000256" key="1">
    <source>
        <dbReference type="SAM" id="MobiDB-lite"/>
    </source>
</evidence>
<reference evidence="3 4" key="1">
    <citation type="submission" date="2016-11" db="EMBL/GenBank/DDBJ databases">
        <authorList>
            <person name="Jaros S."/>
            <person name="Januszkiewicz K."/>
            <person name="Wedrychowicz H."/>
        </authorList>
    </citation>
    <scope>NUCLEOTIDE SEQUENCE [LARGE SCALE GENOMIC DNA]</scope>
    <source>
        <strain evidence="3 4">GAS499</strain>
    </source>
</reference>
<gene>
    <name evidence="3" type="ORF">SAMN05444159_0781</name>
</gene>
<keyword evidence="2" id="KW-0732">Signal</keyword>
<evidence type="ECO:0000313" key="3">
    <source>
        <dbReference type="EMBL" id="SHJ50361.1"/>
    </source>
</evidence>
<accession>A0A1M6JUK5</accession>
<feature type="chain" id="PRO_5011979929" evidence="2">
    <location>
        <begin position="23"/>
        <end position="57"/>
    </location>
</feature>
<name>A0A1M6JUK5_9BRAD</name>